<proteinExistence type="predicted"/>
<organism evidence="1 2">
    <name type="scientific">Estrella lausannensis</name>
    <dbReference type="NCBI Taxonomy" id="483423"/>
    <lineage>
        <taxon>Bacteria</taxon>
        <taxon>Pseudomonadati</taxon>
        <taxon>Chlamydiota</taxon>
        <taxon>Chlamydiia</taxon>
        <taxon>Parachlamydiales</taxon>
        <taxon>Candidatus Criblamydiaceae</taxon>
        <taxon>Estrella</taxon>
    </lineage>
</organism>
<accession>A0A0H5DQD6</accession>
<reference evidence="2" key="1">
    <citation type="submission" date="2015-06" db="EMBL/GenBank/DDBJ databases">
        <authorList>
            <person name="Bertelli C."/>
        </authorList>
    </citation>
    <scope>NUCLEOTIDE SEQUENCE [LARGE SCALE GENOMIC DNA]</scope>
    <source>
        <strain evidence="2">CRIB-30</strain>
    </source>
</reference>
<dbReference type="RefSeq" id="WP_098037620.1">
    <property type="nucleotide sequence ID" value="NZ_CWGJ01000006.1"/>
</dbReference>
<dbReference type="Proteomes" id="UP000220251">
    <property type="component" value="Unassembled WGS sequence"/>
</dbReference>
<name>A0A0H5DQD6_9BACT</name>
<dbReference type="EMBL" id="CWGJ01000006">
    <property type="protein sequence ID" value="CRX37764.1"/>
    <property type="molecule type" value="Genomic_DNA"/>
</dbReference>
<evidence type="ECO:0000313" key="1">
    <source>
        <dbReference type="EMBL" id="CRX37764.1"/>
    </source>
</evidence>
<keyword evidence="2" id="KW-1185">Reference proteome</keyword>
<protein>
    <submittedName>
        <fullName evidence="1">Uncharacterized protein</fullName>
    </submittedName>
</protein>
<sequence>MGSPVGSTDNINTQSVAEDLRYAETHRTLIIDRVFLILVKIIETLQKTAATQSDRLKIYTEWQKAYTDKMDQIPAFTASNDAYNDVITGADDDDAKGARDDLNKTNSTFTEQIRGRRSVVSDDAKSLQTNVNQSSDAVNQQTNMATSLLQQLSTILGSIFK</sequence>
<gene>
    <name evidence="1" type="ORF">ELAC_0403</name>
</gene>
<evidence type="ECO:0000313" key="2">
    <source>
        <dbReference type="Proteomes" id="UP000220251"/>
    </source>
</evidence>
<dbReference type="AlphaFoldDB" id="A0A0H5DQD6"/>
<dbReference type="OrthoDB" id="21253at2"/>